<keyword evidence="3" id="KW-1185">Reference proteome</keyword>
<feature type="domain" description="Glycosyltransferase subfamily 4-like N-terminal" evidence="1">
    <location>
        <begin position="35"/>
        <end position="201"/>
    </location>
</feature>
<accession>A0A074MDX0</accession>
<dbReference type="Gene3D" id="3.40.50.2000">
    <property type="entry name" value="Glycogen Phosphorylase B"/>
    <property type="match status" value="2"/>
</dbReference>
<keyword evidence="2" id="KW-0808">Transferase</keyword>
<dbReference type="RefSeq" id="WP_034959436.1">
    <property type="nucleotide sequence ID" value="NZ_JMIW01000002.1"/>
</dbReference>
<evidence type="ECO:0000259" key="1">
    <source>
        <dbReference type="Pfam" id="PF13439"/>
    </source>
</evidence>
<dbReference type="STRING" id="1044.EH31_08040"/>
<dbReference type="SUPFAM" id="SSF53756">
    <property type="entry name" value="UDP-Glycosyltransferase/glycogen phosphorylase"/>
    <property type="match status" value="1"/>
</dbReference>
<dbReference type="InterPro" id="IPR050194">
    <property type="entry name" value="Glycosyltransferase_grp1"/>
</dbReference>
<dbReference type="CDD" id="cd03814">
    <property type="entry name" value="GT4-like"/>
    <property type="match status" value="1"/>
</dbReference>
<dbReference type="GO" id="GO:0016757">
    <property type="term" value="F:glycosyltransferase activity"/>
    <property type="evidence" value="ECO:0007669"/>
    <property type="project" value="UniProtKB-ARBA"/>
</dbReference>
<sequence>MQISDLHPSELRSSDLSPSDLRIALFSGNYNYTRDGANQALNRLVSTLLGKGAKVRVYSPTVAEPDFEPTGDLVHIPNVRMPVKGRGEYRLPLWLGSAVKRDLVKFEPNIVHIASPDPAGHAALRWAQEYDIPVLSSVHTRFETYPRYYGLAFLEPLVVKMLRRFYNRCDALVAPSQSMIDELLDMKMHDDIGLWSRGVDRSIFASEKRDVEWRRSLGLADDDVAIVFLGRLVMEKGLDVFAETIVQLRKRQVPHKVLVIGDGPAREWFEAALPGGIFAGFKTGADLGQALASGDIFFNPSVTETFGNVTLEAMACGLPVVAAGATGASSLVTDGETGRLVPLVGKKGAETPCSEALAEAIAPYCLDANLRRAHGAAGEARSLEYSWEAINSIVADTYVRLVEERRALQMAEAPSA</sequence>
<evidence type="ECO:0000313" key="2">
    <source>
        <dbReference type="EMBL" id="KEO90975.1"/>
    </source>
</evidence>
<dbReference type="InterPro" id="IPR028098">
    <property type="entry name" value="Glyco_trans_4-like_N"/>
</dbReference>
<dbReference type="AlphaFoldDB" id="A0A074MDX0"/>
<dbReference type="PANTHER" id="PTHR45947:SF3">
    <property type="entry name" value="SULFOQUINOVOSYL TRANSFERASE SQD2"/>
    <property type="match status" value="1"/>
</dbReference>
<dbReference type="eggNOG" id="COG0438">
    <property type="taxonomic scope" value="Bacteria"/>
</dbReference>
<dbReference type="PANTHER" id="PTHR45947">
    <property type="entry name" value="SULFOQUINOVOSYL TRANSFERASE SQD2"/>
    <property type="match status" value="1"/>
</dbReference>
<proteinExistence type="predicted"/>
<name>A0A074MDX0_ERYLO</name>
<gene>
    <name evidence="2" type="ORF">EH31_08040</name>
</gene>
<comment type="caution">
    <text evidence="2">The sequence shown here is derived from an EMBL/GenBank/DDBJ whole genome shotgun (WGS) entry which is preliminary data.</text>
</comment>
<dbReference type="Pfam" id="PF13692">
    <property type="entry name" value="Glyco_trans_1_4"/>
    <property type="match status" value="1"/>
</dbReference>
<dbReference type="OrthoDB" id="5490290at2"/>
<dbReference type="Pfam" id="PF13439">
    <property type="entry name" value="Glyco_transf_4"/>
    <property type="match status" value="1"/>
</dbReference>
<dbReference type="Proteomes" id="UP000027647">
    <property type="component" value="Unassembled WGS sequence"/>
</dbReference>
<dbReference type="EMBL" id="JMIW01000002">
    <property type="protein sequence ID" value="KEO90975.1"/>
    <property type="molecule type" value="Genomic_DNA"/>
</dbReference>
<organism evidence="2 3">
    <name type="scientific">Erythrobacter longus</name>
    <dbReference type="NCBI Taxonomy" id="1044"/>
    <lineage>
        <taxon>Bacteria</taxon>
        <taxon>Pseudomonadati</taxon>
        <taxon>Pseudomonadota</taxon>
        <taxon>Alphaproteobacteria</taxon>
        <taxon>Sphingomonadales</taxon>
        <taxon>Erythrobacteraceae</taxon>
        <taxon>Erythrobacter/Porphyrobacter group</taxon>
        <taxon>Erythrobacter</taxon>
    </lineage>
</organism>
<reference evidence="2 3" key="1">
    <citation type="submission" date="2014-04" db="EMBL/GenBank/DDBJ databases">
        <title>A comprehensive comparison of genomes of Erythrobacter spp. strains.</title>
        <authorList>
            <person name="Zheng Q."/>
        </authorList>
    </citation>
    <scope>NUCLEOTIDE SEQUENCE [LARGE SCALE GENOMIC DNA]</scope>
    <source>
        <strain evidence="2 3">DSM 6997</strain>
    </source>
</reference>
<evidence type="ECO:0000313" key="3">
    <source>
        <dbReference type="Proteomes" id="UP000027647"/>
    </source>
</evidence>
<protein>
    <submittedName>
        <fullName evidence="2">Glycosyl transferase family 1</fullName>
    </submittedName>
</protein>